<sequence>VHTIELPPKVATVPAFAVASCGASNYTPRGSPKLGAATTAAAGGAIDGNGKGGADSNGSGGFASGSCGKRAPLAALQLPVAMGPPQEPPTPRQPPANRLAAAFGATPPTTPPD</sequence>
<evidence type="ECO:0000313" key="2">
    <source>
        <dbReference type="EMBL" id="GFR52687.1"/>
    </source>
</evidence>
<evidence type="ECO:0000313" key="3">
    <source>
        <dbReference type="Proteomes" id="UP001054857"/>
    </source>
</evidence>
<dbReference type="AlphaFoldDB" id="A0AAD3HTV4"/>
<feature type="compositionally biased region" description="Gly residues" evidence="1">
    <location>
        <begin position="45"/>
        <end position="63"/>
    </location>
</feature>
<name>A0AAD3HTV4_9CHLO</name>
<feature type="non-terminal residue" evidence="2">
    <location>
        <position position="1"/>
    </location>
</feature>
<keyword evidence="3" id="KW-1185">Reference proteome</keyword>
<proteinExistence type="predicted"/>
<comment type="caution">
    <text evidence="2">The sequence shown here is derived from an EMBL/GenBank/DDBJ whole genome shotgun (WGS) entry which is preliminary data.</text>
</comment>
<feature type="region of interest" description="Disordered" evidence="1">
    <location>
        <begin position="42"/>
        <end position="113"/>
    </location>
</feature>
<feature type="non-terminal residue" evidence="2">
    <location>
        <position position="113"/>
    </location>
</feature>
<organism evidence="2 3">
    <name type="scientific">Astrephomene gubernaculifera</name>
    <dbReference type="NCBI Taxonomy" id="47775"/>
    <lineage>
        <taxon>Eukaryota</taxon>
        <taxon>Viridiplantae</taxon>
        <taxon>Chlorophyta</taxon>
        <taxon>core chlorophytes</taxon>
        <taxon>Chlorophyceae</taxon>
        <taxon>CS clade</taxon>
        <taxon>Chlamydomonadales</taxon>
        <taxon>Astrephomenaceae</taxon>
        <taxon>Astrephomene</taxon>
    </lineage>
</organism>
<evidence type="ECO:0000256" key="1">
    <source>
        <dbReference type="SAM" id="MobiDB-lite"/>
    </source>
</evidence>
<reference evidence="2 3" key="1">
    <citation type="journal article" date="2021" name="Sci. Rep.">
        <title>Genome sequencing of the multicellular alga Astrephomene provides insights into convergent evolution of germ-soma differentiation.</title>
        <authorList>
            <person name="Yamashita S."/>
            <person name="Yamamoto K."/>
            <person name="Matsuzaki R."/>
            <person name="Suzuki S."/>
            <person name="Yamaguchi H."/>
            <person name="Hirooka S."/>
            <person name="Minakuchi Y."/>
            <person name="Miyagishima S."/>
            <person name="Kawachi M."/>
            <person name="Toyoda A."/>
            <person name="Nozaki H."/>
        </authorList>
    </citation>
    <scope>NUCLEOTIDE SEQUENCE [LARGE SCALE GENOMIC DNA]</scope>
    <source>
        <strain evidence="2 3">NIES-4017</strain>
    </source>
</reference>
<accession>A0AAD3HTV4</accession>
<protein>
    <submittedName>
        <fullName evidence="2">Uncharacterized protein</fullName>
    </submittedName>
</protein>
<dbReference type="Proteomes" id="UP001054857">
    <property type="component" value="Unassembled WGS sequence"/>
</dbReference>
<feature type="compositionally biased region" description="Pro residues" evidence="1">
    <location>
        <begin position="85"/>
        <end position="94"/>
    </location>
</feature>
<gene>
    <name evidence="2" type="ORF">Agub_g15313</name>
</gene>
<dbReference type="EMBL" id="BMAR01000069">
    <property type="protein sequence ID" value="GFR52687.1"/>
    <property type="molecule type" value="Genomic_DNA"/>
</dbReference>